<feature type="region of interest" description="Disordered" evidence="1">
    <location>
        <begin position="16"/>
        <end position="39"/>
    </location>
</feature>
<evidence type="ECO:0000313" key="2">
    <source>
        <dbReference type="EMBL" id="EXK75978.1"/>
    </source>
</evidence>
<accession>X0BAX9</accession>
<name>X0BAX9_FUSOX</name>
<dbReference type="Proteomes" id="UP000030663">
    <property type="component" value="Unassembled WGS sequence"/>
</dbReference>
<protein>
    <submittedName>
        <fullName evidence="2">Uncharacterized protein</fullName>
    </submittedName>
</protein>
<sequence length="39" mass="4343">MQPRLARSGTVAPDYLYCNSPNGTRRSPMMNSLRPVCTT</sequence>
<organism evidence="2 3">
    <name type="scientific">Fusarium oxysporum f. sp. raphani 54005</name>
    <dbReference type="NCBI Taxonomy" id="1089458"/>
    <lineage>
        <taxon>Eukaryota</taxon>
        <taxon>Fungi</taxon>
        <taxon>Dikarya</taxon>
        <taxon>Ascomycota</taxon>
        <taxon>Pezizomycotina</taxon>
        <taxon>Sordariomycetes</taxon>
        <taxon>Hypocreomycetidae</taxon>
        <taxon>Hypocreales</taxon>
        <taxon>Nectriaceae</taxon>
        <taxon>Fusarium</taxon>
        <taxon>Fusarium oxysporum species complex</taxon>
    </lineage>
</organism>
<keyword evidence="3" id="KW-1185">Reference proteome</keyword>
<dbReference type="HOGENOM" id="CLU_3320118_0_0_1"/>
<evidence type="ECO:0000256" key="1">
    <source>
        <dbReference type="SAM" id="MobiDB-lite"/>
    </source>
</evidence>
<gene>
    <name evidence="2" type="ORF">FOQG_19259</name>
</gene>
<proteinExistence type="predicted"/>
<evidence type="ECO:0000313" key="3">
    <source>
        <dbReference type="Proteomes" id="UP000030663"/>
    </source>
</evidence>
<reference evidence="2 3" key="1">
    <citation type="submission" date="2011-11" db="EMBL/GenBank/DDBJ databases">
        <title>The Genome Sequence of Fusarium oxysporum PHW815.</title>
        <authorList>
            <consortium name="The Broad Institute Genome Sequencing Platform"/>
            <person name="Ma L.-J."/>
            <person name="Gale L.R."/>
            <person name="Schwartz D.C."/>
            <person name="Zhou S."/>
            <person name="Corby-Kistler H."/>
            <person name="Young S.K."/>
            <person name="Zeng Q."/>
            <person name="Gargeya S."/>
            <person name="Fitzgerald M."/>
            <person name="Haas B."/>
            <person name="Abouelleil A."/>
            <person name="Alvarado L."/>
            <person name="Arachchi H.M."/>
            <person name="Berlin A."/>
            <person name="Brown A."/>
            <person name="Chapman S.B."/>
            <person name="Chen Z."/>
            <person name="Dunbar C."/>
            <person name="Freedman E."/>
            <person name="Gearin G."/>
            <person name="Goldberg J."/>
            <person name="Griggs A."/>
            <person name="Gujja S."/>
            <person name="Heiman D."/>
            <person name="Howarth C."/>
            <person name="Larson L."/>
            <person name="Lui A."/>
            <person name="MacDonald P.J.P."/>
            <person name="Montmayeur A."/>
            <person name="Murphy C."/>
            <person name="Neiman D."/>
            <person name="Pearson M."/>
            <person name="Priest M."/>
            <person name="Roberts A."/>
            <person name="Saif S."/>
            <person name="Shea T."/>
            <person name="Shenoy N."/>
            <person name="Sisk P."/>
            <person name="Stolte C."/>
            <person name="Sykes S."/>
            <person name="Wortman J."/>
            <person name="Nusbaum C."/>
            <person name="Birren B."/>
        </authorList>
    </citation>
    <scope>NUCLEOTIDE SEQUENCE [LARGE SCALE GENOMIC DNA]</scope>
    <source>
        <strain evidence="2 3">54005</strain>
    </source>
</reference>
<dbReference type="EMBL" id="KI979671">
    <property type="protein sequence ID" value="EXK75978.1"/>
    <property type="molecule type" value="Genomic_DNA"/>
</dbReference>
<dbReference type="AlphaFoldDB" id="X0BAX9"/>